<evidence type="ECO:0000313" key="3">
    <source>
        <dbReference type="Proteomes" id="UP000321323"/>
    </source>
</evidence>
<sequence>MPYQAKAFRIAFLTLLLLIINRTGAMEISNIVDSDNMAAQLAEVYIANIYGKEAAERQKPYLVSQANGYWQVKGVMQKRQLGGTFEIHIAKDDGRVLLLTHSR</sequence>
<evidence type="ECO:0000313" key="2">
    <source>
        <dbReference type="EMBL" id="WUR15916.1"/>
    </source>
</evidence>
<organism evidence="2 3">
    <name type="scientific">[Empedobacter] haloabium</name>
    <dbReference type="NCBI Taxonomy" id="592317"/>
    <lineage>
        <taxon>Bacteria</taxon>
        <taxon>Pseudomonadati</taxon>
        <taxon>Pseudomonadota</taxon>
        <taxon>Betaproteobacteria</taxon>
        <taxon>Burkholderiales</taxon>
        <taxon>Oxalobacteraceae</taxon>
        <taxon>Telluria group</taxon>
        <taxon>Telluria group incertae sedis</taxon>
    </lineage>
</organism>
<proteinExistence type="predicted"/>
<accession>A0ABZ1UVL8</accession>
<dbReference type="Proteomes" id="UP000321323">
    <property type="component" value="Chromosome"/>
</dbReference>
<evidence type="ECO:0000259" key="1">
    <source>
        <dbReference type="Pfam" id="PF15631"/>
    </source>
</evidence>
<keyword evidence="3" id="KW-1185">Reference proteome</keyword>
<dbReference type="EMBL" id="CP136508">
    <property type="protein sequence ID" value="WUR15916.1"/>
    <property type="molecule type" value="Genomic_DNA"/>
</dbReference>
<gene>
    <name evidence="2" type="ORF">E7V67_012665</name>
</gene>
<dbReference type="InterPro" id="IPR028921">
    <property type="entry name" value="NTF2_fold_dom"/>
</dbReference>
<dbReference type="Pfam" id="PF15631">
    <property type="entry name" value="Imm-NTF2-2"/>
    <property type="match status" value="1"/>
</dbReference>
<feature type="domain" description="NTF2 fold" evidence="1">
    <location>
        <begin position="37"/>
        <end position="103"/>
    </location>
</feature>
<protein>
    <submittedName>
        <fullName evidence="2">NTF2 fold immunity protein</fullName>
    </submittedName>
</protein>
<reference evidence="2 3" key="1">
    <citation type="journal article" date="2019" name="Int. J. Syst. Evol. Microbiol.">
        <title>The Draft Whole-Genome Sequence of the Antibiotic Producer Empedobacter haloabium ATCC 31962 Provides Indications for Its Taxonomic Reclassification.</title>
        <authorList>
            <person name="Miess H."/>
            <person name="Arlt P."/>
            <person name="Apel A.K."/>
            <person name="Weber T."/>
            <person name="Nieselt K."/>
            <person name="Hanssen F."/>
            <person name="Czemmel S."/>
            <person name="Nahnsen S."/>
            <person name="Gross H."/>
        </authorList>
    </citation>
    <scope>NUCLEOTIDE SEQUENCE [LARGE SCALE GENOMIC DNA]</scope>
    <source>
        <strain evidence="2 3">ATCC 31962</strain>
    </source>
</reference>
<name>A0ABZ1UVL8_9BURK</name>